<sequence>MGSAYNDQNDGWPLGLHVRFRRMENHILTEPSAFNTLIAVSPSFSSDSSSDLDTESTGSFFYDKSITLGNLIGLPHDLGVSAGDLDGQELRSSELPKRHKRNSRSRSWWGLCGSSSGECHESNMPPSLGQFLEVERRAAASNRREKLYFNIMYDEYTAGRINSEDTNALFANGQILPPQSADQFSAETTDQADNHPSWVPADWFYTTVNSKRSSERRPSHHRNFSLGSRVPIFFS</sequence>
<dbReference type="PANTHER" id="PTHR33544">
    <property type="entry name" value="DUF4005 DOMAIN-CONTAINING PROTEIN-RELATED"/>
    <property type="match status" value="1"/>
</dbReference>
<evidence type="ECO:0000313" key="1">
    <source>
        <dbReference type="EMBL" id="KAH9325146.1"/>
    </source>
</evidence>
<keyword evidence="2" id="KW-1185">Reference proteome</keyword>
<dbReference type="OMA" id="RNHQHQK"/>
<accession>A0AA38LIK3</accession>
<proteinExistence type="predicted"/>
<evidence type="ECO:0000313" key="2">
    <source>
        <dbReference type="Proteomes" id="UP000824469"/>
    </source>
</evidence>
<comment type="caution">
    <text evidence="1">The sequence shown here is derived from an EMBL/GenBank/DDBJ whole genome shotgun (WGS) entry which is preliminary data.</text>
</comment>
<dbReference type="AlphaFoldDB" id="A0AA38LIK3"/>
<dbReference type="Proteomes" id="UP000824469">
    <property type="component" value="Unassembled WGS sequence"/>
</dbReference>
<dbReference type="PANTHER" id="PTHR33544:SF5">
    <property type="entry name" value="DUF4005 DOMAIN-CONTAINING PROTEIN"/>
    <property type="match status" value="1"/>
</dbReference>
<dbReference type="InterPro" id="IPR040344">
    <property type="entry name" value="At3g17950-like"/>
</dbReference>
<gene>
    <name evidence="1" type="ORF">KI387_005324</name>
</gene>
<organism evidence="1 2">
    <name type="scientific">Taxus chinensis</name>
    <name type="common">Chinese yew</name>
    <name type="synonym">Taxus wallichiana var. chinensis</name>
    <dbReference type="NCBI Taxonomy" id="29808"/>
    <lineage>
        <taxon>Eukaryota</taxon>
        <taxon>Viridiplantae</taxon>
        <taxon>Streptophyta</taxon>
        <taxon>Embryophyta</taxon>
        <taxon>Tracheophyta</taxon>
        <taxon>Spermatophyta</taxon>
        <taxon>Pinopsida</taxon>
        <taxon>Pinidae</taxon>
        <taxon>Conifers II</taxon>
        <taxon>Cupressales</taxon>
        <taxon>Taxaceae</taxon>
        <taxon>Taxus</taxon>
    </lineage>
</organism>
<feature type="non-terminal residue" evidence="1">
    <location>
        <position position="1"/>
    </location>
</feature>
<dbReference type="EMBL" id="JAHRHJ020000002">
    <property type="protein sequence ID" value="KAH9325146.1"/>
    <property type="molecule type" value="Genomic_DNA"/>
</dbReference>
<name>A0AA38LIK3_TAXCH</name>
<protein>
    <submittedName>
        <fullName evidence="1">Uncharacterized protein</fullName>
    </submittedName>
</protein>
<reference evidence="1 2" key="1">
    <citation type="journal article" date="2021" name="Nat. Plants">
        <title>The Taxus genome provides insights into paclitaxel biosynthesis.</title>
        <authorList>
            <person name="Xiong X."/>
            <person name="Gou J."/>
            <person name="Liao Q."/>
            <person name="Li Y."/>
            <person name="Zhou Q."/>
            <person name="Bi G."/>
            <person name="Li C."/>
            <person name="Du R."/>
            <person name="Wang X."/>
            <person name="Sun T."/>
            <person name="Guo L."/>
            <person name="Liang H."/>
            <person name="Lu P."/>
            <person name="Wu Y."/>
            <person name="Zhang Z."/>
            <person name="Ro D.K."/>
            <person name="Shang Y."/>
            <person name="Huang S."/>
            <person name="Yan J."/>
        </authorList>
    </citation>
    <scope>NUCLEOTIDE SEQUENCE [LARGE SCALE GENOMIC DNA]</scope>
    <source>
        <strain evidence="1">Ta-2019</strain>
    </source>
</reference>